<reference evidence="1 2" key="1">
    <citation type="submission" date="2020-04" db="EMBL/GenBank/DDBJ databases">
        <title>Draft genome sequence of Caldanaerobacter sunterraneus. strain 1523vc isolated from Griffin hot spring, Kamchatka, Russia.</title>
        <authorList>
            <person name="Toshchakov S.V."/>
            <person name="Podosokorskaya O.A."/>
            <person name="Kublanov I.V."/>
            <person name="Korzhenkov A."/>
            <person name="Patrushev M.V."/>
        </authorList>
    </citation>
    <scope>NUCLEOTIDE SEQUENCE [LARGE SCALE GENOMIC DNA]</scope>
    <source>
        <strain evidence="1 2">1523vc</strain>
    </source>
</reference>
<sequence length="71" mass="8838">MIVKRVEQIQINKNHELWPYCDEICFAAKNLYNYANYITRQEFINNKKWIRYRDLNKMLKEHETYKNLPAQ</sequence>
<dbReference type="EMBL" id="JABEQB010000145">
    <property type="protein sequence ID" value="NNG68314.1"/>
    <property type="molecule type" value="Genomic_DNA"/>
</dbReference>
<comment type="caution">
    <text evidence="1">The sequence shown here is derived from an EMBL/GenBank/DDBJ whole genome shotgun (WGS) entry which is preliminary data.</text>
</comment>
<evidence type="ECO:0000313" key="1">
    <source>
        <dbReference type="EMBL" id="NNG68314.1"/>
    </source>
</evidence>
<gene>
    <name evidence="1" type="ORF">HKI81_14370</name>
</gene>
<accession>A0A7Y2L9N7</accession>
<dbReference type="AlphaFoldDB" id="A0A7Y2L9N7"/>
<name>A0A7Y2L9N7_9THEO</name>
<evidence type="ECO:0000313" key="2">
    <source>
        <dbReference type="Proteomes" id="UP000529861"/>
    </source>
</evidence>
<protein>
    <submittedName>
        <fullName evidence="1">Transposase</fullName>
    </submittedName>
</protein>
<proteinExistence type="predicted"/>
<organism evidence="1 2">
    <name type="scientific">Caldanaerobacter subterraneus</name>
    <dbReference type="NCBI Taxonomy" id="911092"/>
    <lineage>
        <taxon>Bacteria</taxon>
        <taxon>Bacillati</taxon>
        <taxon>Bacillota</taxon>
        <taxon>Clostridia</taxon>
        <taxon>Thermoanaerobacterales</taxon>
        <taxon>Thermoanaerobacteraceae</taxon>
        <taxon>Caldanaerobacter</taxon>
    </lineage>
</organism>
<feature type="non-terminal residue" evidence="1">
    <location>
        <position position="71"/>
    </location>
</feature>
<dbReference type="Proteomes" id="UP000529861">
    <property type="component" value="Unassembled WGS sequence"/>
</dbReference>